<proteinExistence type="predicted"/>
<evidence type="ECO:0000256" key="1">
    <source>
        <dbReference type="SAM" id="MobiDB-lite"/>
    </source>
</evidence>
<evidence type="ECO:0000313" key="3">
    <source>
        <dbReference type="Proteomes" id="UP000539313"/>
    </source>
</evidence>
<sequence>MTGAGNVGKPPGTSGSRAEGACRLEALVRGPGARPGRRSEDAADTRREEHEVPSEHRRHLVKMRLSLRSATVGVCGHRGVSRITGYSRSDLLWYFA</sequence>
<dbReference type="AlphaFoldDB" id="A0A7W3MWX6"/>
<name>A0A7W3MWX6_9ACTN</name>
<comment type="caution">
    <text evidence="2">The sequence shown here is derived from an EMBL/GenBank/DDBJ whole genome shotgun (WGS) entry which is preliminary data.</text>
</comment>
<dbReference type="Proteomes" id="UP000539313">
    <property type="component" value="Unassembled WGS sequence"/>
</dbReference>
<feature type="region of interest" description="Disordered" evidence="1">
    <location>
        <begin position="1"/>
        <end position="20"/>
    </location>
</feature>
<organism evidence="2 3">
    <name type="scientific">Thermomonospora cellulosilytica</name>
    <dbReference type="NCBI Taxonomy" id="1411118"/>
    <lineage>
        <taxon>Bacteria</taxon>
        <taxon>Bacillati</taxon>
        <taxon>Actinomycetota</taxon>
        <taxon>Actinomycetes</taxon>
        <taxon>Streptosporangiales</taxon>
        <taxon>Thermomonosporaceae</taxon>
        <taxon>Thermomonospora</taxon>
    </lineage>
</organism>
<accession>A0A7W3MWX6</accession>
<evidence type="ECO:0000313" key="2">
    <source>
        <dbReference type="EMBL" id="MBA9003349.1"/>
    </source>
</evidence>
<feature type="region of interest" description="Disordered" evidence="1">
    <location>
        <begin position="26"/>
        <end position="57"/>
    </location>
</feature>
<reference evidence="2 3" key="1">
    <citation type="submission" date="2020-08" db="EMBL/GenBank/DDBJ databases">
        <title>Sequencing the genomes of 1000 actinobacteria strains.</title>
        <authorList>
            <person name="Klenk H.-P."/>
        </authorList>
    </citation>
    <scope>NUCLEOTIDE SEQUENCE [LARGE SCALE GENOMIC DNA]</scope>
    <source>
        <strain evidence="2 3">DSM 45823</strain>
    </source>
</reference>
<gene>
    <name evidence="2" type="ORF">HNR21_002231</name>
</gene>
<keyword evidence="3" id="KW-1185">Reference proteome</keyword>
<protein>
    <submittedName>
        <fullName evidence="2">Uncharacterized protein</fullName>
    </submittedName>
</protein>
<feature type="compositionally biased region" description="Basic and acidic residues" evidence="1">
    <location>
        <begin position="37"/>
        <end position="55"/>
    </location>
</feature>
<dbReference type="EMBL" id="JACJII010000001">
    <property type="protein sequence ID" value="MBA9003349.1"/>
    <property type="molecule type" value="Genomic_DNA"/>
</dbReference>